<dbReference type="Proteomes" id="UP001500929">
    <property type="component" value="Unassembled WGS sequence"/>
</dbReference>
<keyword evidence="3 5" id="KW-0378">Hydrolase</keyword>
<evidence type="ECO:0000256" key="2">
    <source>
        <dbReference type="ARBA" id="ARBA00022797"/>
    </source>
</evidence>
<protein>
    <submittedName>
        <fullName evidence="5">Epoxide hydrolase</fullName>
    </submittedName>
</protein>
<comment type="caution">
    <text evidence="5">The sequence shown here is derived from an EMBL/GenBank/DDBJ whole genome shotgun (WGS) entry which is preliminary data.</text>
</comment>
<feature type="domain" description="Epoxide hydrolase N-terminal" evidence="4">
    <location>
        <begin position="2"/>
        <end position="105"/>
    </location>
</feature>
<reference evidence="5 6" key="1">
    <citation type="journal article" date="2019" name="Int. J. Syst. Evol. Microbiol.">
        <title>The Global Catalogue of Microorganisms (GCM) 10K type strain sequencing project: providing services to taxonomists for standard genome sequencing and annotation.</title>
        <authorList>
            <consortium name="The Broad Institute Genomics Platform"/>
            <consortium name="The Broad Institute Genome Sequencing Center for Infectious Disease"/>
            <person name="Wu L."/>
            <person name="Ma J."/>
        </authorList>
    </citation>
    <scope>NUCLEOTIDE SEQUENCE [LARGE SCALE GENOMIC DNA]</scope>
    <source>
        <strain evidence="5 6">JCM 16117</strain>
    </source>
</reference>
<name>A0ABN3DYM5_9MICO</name>
<dbReference type="EMBL" id="BAAAQY010000011">
    <property type="protein sequence ID" value="GAA2244636.1"/>
    <property type="molecule type" value="Genomic_DNA"/>
</dbReference>
<dbReference type="PRINTS" id="PR00412">
    <property type="entry name" value="EPOXHYDRLASE"/>
</dbReference>
<dbReference type="InterPro" id="IPR000639">
    <property type="entry name" value="Epox_hydrolase-like"/>
</dbReference>
<proteinExistence type="inferred from homology"/>
<dbReference type="GO" id="GO:0016787">
    <property type="term" value="F:hydrolase activity"/>
    <property type="evidence" value="ECO:0007669"/>
    <property type="project" value="UniProtKB-KW"/>
</dbReference>
<keyword evidence="6" id="KW-1185">Reference proteome</keyword>
<evidence type="ECO:0000256" key="1">
    <source>
        <dbReference type="ARBA" id="ARBA00010088"/>
    </source>
</evidence>
<evidence type="ECO:0000313" key="5">
    <source>
        <dbReference type="EMBL" id="GAA2244636.1"/>
    </source>
</evidence>
<dbReference type="InterPro" id="IPR010497">
    <property type="entry name" value="Epoxide_hydro_N"/>
</dbReference>
<dbReference type="InterPro" id="IPR029058">
    <property type="entry name" value="AB_hydrolase_fold"/>
</dbReference>
<organism evidence="5 6">
    <name type="scientific">Herbiconiux moechotypicola</name>
    <dbReference type="NCBI Taxonomy" id="637393"/>
    <lineage>
        <taxon>Bacteria</taxon>
        <taxon>Bacillati</taxon>
        <taxon>Actinomycetota</taxon>
        <taxon>Actinomycetes</taxon>
        <taxon>Micrococcales</taxon>
        <taxon>Microbacteriaceae</taxon>
        <taxon>Herbiconiux</taxon>
    </lineage>
</organism>
<evidence type="ECO:0000259" key="4">
    <source>
        <dbReference type="Pfam" id="PF06441"/>
    </source>
</evidence>
<dbReference type="PIRSF" id="PIRSF001112">
    <property type="entry name" value="Epoxide_hydrolase"/>
    <property type="match status" value="1"/>
</dbReference>
<dbReference type="PANTHER" id="PTHR21661:SF35">
    <property type="entry name" value="EPOXIDE HYDROLASE"/>
    <property type="match status" value="1"/>
</dbReference>
<evidence type="ECO:0000313" key="6">
    <source>
        <dbReference type="Proteomes" id="UP001500929"/>
    </source>
</evidence>
<sequence>MTDAELDELRHRLEATRWPPREVDPGWTAGVPVAWLQEMVEFWLSGYDWRAREAFFNAHPQVLVEVDGIRLHAVVLRAEGADTAASDAAPAIVLTHGWPGTFAEYLRVARRLADPARHGADPADAMTVVVPSLPGYGFSEIPAESGWGIERIADAWSELMTALGVDRFFAAGSDWGTSVSTELGRRHPSRVRGLALIPPLVAPDPATLDDLTPAESAAIAKMRERGTDGGAYSAMHATRPQTVAYGLTDSPAGLLAWLGEKYRQWSGSPGVTATDILDAASIYWFTRTAGGSARLYRESIGAVSAVLDDPHPSPVTVPTGGIMFPDEAPWVSERWARRRFPDLRVWIEPDAGGHFGALEQPDAVAAGILATVRACAD</sequence>
<gene>
    <name evidence="5" type="ORF">GCM10009851_32360</name>
</gene>
<accession>A0ABN3DYM5</accession>
<dbReference type="SUPFAM" id="SSF53474">
    <property type="entry name" value="alpha/beta-Hydrolases"/>
    <property type="match status" value="1"/>
</dbReference>
<dbReference type="Pfam" id="PF06441">
    <property type="entry name" value="EHN"/>
    <property type="match status" value="1"/>
</dbReference>
<comment type="similarity">
    <text evidence="1">Belongs to the peptidase S33 family.</text>
</comment>
<dbReference type="Gene3D" id="3.40.50.1820">
    <property type="entry name" value="alpha/beta hydrolase"/>
    <property type="match status" value="1"/>
</dbReference>
<dbReference type="InterPro" id="IPR016292">
    <property type="entry name" value="Epoxide_hydrolase"/>
</dbReference>
<dbReference type="PANTHER" id="PTHR21661">
    <property type="entry name" value="EPOXIDE HYDROLASE 1-RELATED"/>
    <property type="match status" value="1"/>
</dbReference>
<evidence type="ECO:0000256" key="3">
    <source>
        <dbReference type="ARBA" id="ARBA00022801"/>
    </source>
</evidence>
<keyword evidence="2" id="KW-0058">Aromatic hydrocarbons catabolism</keyword>